<proteinExistence type="predicted"/>
<gene>
    <name evidence="1" type="ORF">GCM10023321_50980</name>
</gene>
<accession>A0ABP9QKW7</accession>
<sequence length="226" mass="23552">MPETSVALRAVRRLLAELAAEEAELGRDGEKLPLPPPLADGRALASVGRIADALGRPEGELDPADIAVARWTIEVVNELMRVRRGDPGRVELATLVEDLAREAVAELRPADTPEVAVARTIFAWFGEELDAAVTGGTVPAGGVRLGASAGGWSPRVGSLVGGAVRVLGQRPVVAASMVGAAVLYAASPAADVPQVRNVACDRSHATHHSEPESTSGRLIHMIKHAL</sequence>
<dbReference type="EMBL" id="BAABJP010000030">
    <property type="protein sequence ID" value="GAA5163719.1"/>
    <property type="molecule type" value="Genomic_DNA"/>
</dbReference>
<dbReference type="Proteomes" id="UP001428817">
    <property type="component" value="Unassembled WGS sequence"/>
</dbReference>
<protein>
    <submittedName>
        <fullName evidence="1">Uncharacterized protein</fullName>
    </submittedName>
</protein>
<keyword evidence="2" id="KW-1185">Reference proteome</keyword>
<dbReference type="RefSeq" id="WP_185062222.1">
    <property type="nucleotide sequence ID" value="NZ_BAABJP010000030.1"/>
</dbReference>
<evidence type="ECO:0000313" key="2">
    <source>
        <dbReference type="Proteomes" id="UP001428817"/>
    </source>
</evidence>
<name>A0ABP9QKW7_9PSEU</name>
<evidence type="ECO:0000313" key="1">
    <source>
        <dbReference type="EMBL" id="GAA5163719.1"/>
    </source>
</evidence>
<reference evidence="2" key="1">
    <citation type="journal article" date="2019" name="Int. J. Syst. Evol. Microbiol.">
        <title>The Global Catalogue of Microorganisms (GCM) 10K type strain sequencing project: providing services to taxonomists for standard genome sequencing and annotation.</title>
        <authorList>
            <consortium name="The Broad Institute Genomics Platform"/>
            <consortium name="The Broad Institute Genome Sequencing Center for Infectious Disease"/>
            <person name="Wu L."/>
            <person name="Ma J."/>
        </authorList>
    </citation>
    <scope>NUCLEOTIDE SEQUENCE [LARGE SCALE GENOMIC DNA]</scope>
    <source>
        <strain evidence="2">JCM 18303</strain>
    </source>
</reference>
<organism evidence="1 2">
    <name type="scientific">Pseudonocardia eucalypti</name>
    <dbReference type="NCBI Taxonomy" id="648755"/>
    <lineage>
        <taxon>Bacteria</taxon>
        <taxon>Bacillati</taxon>
        <taxon>Actinomycetota</taxon>
        <taxon>Actinomycetes</taxon>
        <taxon>Pseudonocardiales</taxon>
        <taxon>Pseudonocardiaceae</taxon>
        <taxon>Pseudonocardia</taxon>
    </lineage>
</organism>
<comment type="caution">
    <text evidence="1">The sequence shown here is derived from an EMBL/GenBank/DDBJ whole genome shotgun (WGS) entry which is preliminary data.</text>
</comment>